<reference evidence="2 3" key="1">
    <citation type="submission" date="2013-08" db="EMBL/GenBank/DDBJ databases">
        <authorList>
            <person name="Weinstock G."/>
            <person name="Sodergren E."/>
            <person name="Wylie T."/>
            <person name="Fulton L."/>
            <person name="Fulton R."/>
            <person name="Fronick C."/>
            <person name="O'Laughlin M."/>
            <person name="Godfrey J."/>
            <person name="Miner T."/>
            <person name="Herter B."/>
            <person name="Appelbaum E."/>
            <person name="Cordes M."/>
            <person name="Lek S."/>
            <person name="Wollam A."/>
            <person name="Pepin K.H."/>
            <person name="Palsikar V.B."/>
            <person name="Mitreva M."/>
            <person name="Wilson R.K."/>
        </authorList>
    </citation>
    <scope>NUCLEOTIDE SEQUENCE [LARGE SCALE GENOMIC DNA]</scope>
    <source>
        <strain evidence="2 3">ATCC 700332</strain>
    </source>
</reference>
<comment type="caution">
    <text evidence="2">The sequence shown here is derived from an EMBL/GenBank/DDBJ whole genome shotgun (WGS) entry which is preliminary data.</text>
</comment>
<protein>
    <recommendedName>
        <fullName evidence="1">NAD glycohydrolase translocation F5/8 type C domain-containing protein</fullName>
    </recommendedName>
</protein>
<proteinExistence type="predicted"/>
<evidence type="ECO:0000313" key="3">
    <source>
        <dbReference type="Proteomes" id="UP000016649"/>
    </source>
</evidence>
<accession>A0ABN0P0P7</accession>
<organism evidence="2 3">
    <name type="scientific">Treponema lecithinolyticum ATCC 700332</name>
    <dbReference type="NCBI Taxonomy" id="1321815"/>
    <lineage>
        <taxon>Bacteria</taxon>
        <taxon>Pseudomonadati</taxon>
        <taxon>Spirochaetota</taxon>
        <taxon>Spirochaetia</taxon>
        <taxon>Spirochaetales</taxon>
        <taxon>Treponemataceae</taxon>
        <taxon>Treponema</taxon>
    </lineage>
</organism>
<gene>
    <name evidence="2" type="ORF">HMPREF9193_00507</name>
</gene>
<dbReference type="InterPro" id="IPR057561">
    <property type="entry name" value="NADase_transloc"/>
</dbReference>
<evidence type="ECO:0000259" key="1">
    <source>
        <dbReference type="Pfam" id="PF25302"/>
    </source>
</evidence>
<evidence type="ECO:0000313" key="2">
    <source>
        <dbReference type="EMBL" id="ERJ94025.1"/>
    </source>
</evidence>
<dbReference type="EMBL" id="AWVH01000007">
    <property type="protein sequence ID" value="ERJ94025.1"/>
    <property type="molecule type" value="Genomic_DNA"/>
</dbReference>
<feature type="domain" description="NAD glycohydrolase translocation F5/8 type C" evidence="1">
    <location>
        <begin position="160"/>
        <end position="281"/>
    </location>
</feature>
<dbReference type="Pfam" id="PF25302">
    <property type="entry name" value="NADase_transloc"/>
    <property type="match status" value="1"/>
</dbReference>
<sequence>MAEFMKKYFFIFFFLFSLLSLQAEKYAFENKTYIYSGYFIDLKNPGFYFLFKDGTFEITEPVFSGDEENRAQPILYTAPYTFTEKDGFLYLHTGVRQYLVLCSGEVCILKDCNSTLCLWGFEKGSKYIISDIVRGYTAPFLFLPQHQSFSSVLSETIDGVKVSYNRENKRYYLEINPWVEDAKGGGIGEMQTINVSFGSDTFLFLNGFIDSARPDLYLKNSRIKELIVRNGTFTETITLKDSPEPQILQLARMLEGTVSFEIKSVYKGTKYDDTAMSGIVYMRVPPVR</sequence>
<dbReference type="Proteomes" id="UP000016649">
    <property type="component" value="Unassembled WGS sequence"/>
</dbReference>
<dbReference type="NCBIfam" id="NF047619">
    <property type="entry name" value="NADase_discoid"/>
    <property type="match status" value="1"/>
</dbReference>
<name>A0ABN0P0P7_TRELE</name>
<keyword evidence="3" id="KW-1185">Reference proteome</keyword>